<dbReference type="EMBL" id="PDJK01000002">
    <property type="protein sequence ID" value="PFG49327.1"/>
    <property type="molecule type" value="Genomic_DNA"/>
</dbReference>
<keyword evidence="3" id="KW-1185">Reference proteome</keyword>
<reference evidence="2 3" key="1">
    <citation type="submission" date="2017-10" db="EMBL/GenBank/DDBJ databases">
        <title>Sequencing the genomes of 1000 actinobacteria strains.</title>
        <authorList>
            <person name="Klenk H.-P."/>
        </authorList>
    </citation>
    <scope>NUCLEOTIDE SEQUENCE [LARGE SCALE GENOMIC DNA]</scope>
    <source>
        <strain evidence="2 3">DSM 46092</strain>
    </source>
</reference>
<dbReference type="Proteomes" id="UP000243542">
    <property type="component" value="Unassembled WGS sequence"/>
</dbReference>
<feature type="region of interest" description="Disordered" evidence="1">
    <location>
        <begin position="136"/>
        <end position="157"/>
    </location>
</feature>
<accession>A0A2A9FD16</accession>
<organism evidence="2 3">
    <name type="scientific">Amycolatopsis sulphurea</name>
    <dbReference type="NCBI Taxonomy" id="76022"/>
    <lineage>
        <taxon>Bacteria</taxon>
        <taxon>Bacillati</taxon>
        <taxon>Actinomycetota</taxon>
        <taxon>Actinomycetes</taxon>
        <taxon>Pseudonocardiales</taxon>
        <taxon>Pseudonocardiaceae</taxon>
        <taxon>Amycolatopsis</taxon>
    </lineage>
</organism>
<proteinExistence type="predicted"/>
<evidence type="ECO:0000313" key="3">
    <source>
        <dbReference type="Proteomes" id="UP000243542"/>
    </source>
</evidence>
<dbReference type="Pfam" id="PF13826">
    <property type="entry name" value="Monooxy_af470-like"/>
    <property type="match status" value="1"/>
</dbReference>
<feature type="compositionally biased region" description="Basic and acidic residues" evidence="1">
    <location>
        <begin position="145"/>
        <end position="157"/>
    </location>
</feature>
<sequence>MKPIPTRMTHDYDGELVVFLIGMRITKWTRPDLWWPTLLAMPPMLRELAGDPESGMIGYRVFGFPRNPTVIQYWTSLDKLYAYASDPTAKHRPNWSEYNRRTRAAKGVIGIWHETHAVARTESIYVDIPPTGLAAATGTKPVTSHTDRARQRFETDG</sequence>
<gene>
    <name evidence="2" type="ORF">ATK36_4474</name>
</gene>
<comment type="caution">
    <text evidence="2">The sequence shown here is derived from an EMBL/GenBank/DDBJ whole genome shotgun (WGS) entry which is preliminary data.</text>
</comment>
<dbReference type="RefSeq" id="WP_098513253.1">
    <property type="nucleotide sequence ID" value="NZ_JBIAKZ010000021.1"/>
</dbReference>
<protein>
    <submittedName>
        <fullName evidence="2">Uncharacterized protein DUF4188</fullName>
    </submittedName>
</protein>
<name>A0A2A9FD16_9PSEU</name>
<dbReference type="InterPro" id="IPR025444">
    <property type="entry name" value="Monooxy_af470"/>
</dbReference>
<evidence type="ECO:0000256" key="1">
    <source>
        <dbReference type="SAM" id="MobiDB-lite"/>
    </source>
</evidence>
<dbReference type="AlphaFoldDB" id="A0A2A9FD16"/>
<evidence type="ECO:0000313" key="2">
    <source>
        <dbReference type="EMBL" id="PFG49327.1"/>
    </source>
</evidence>